<dbReference type="Proteomes" id="UP000305362">
    <property type="component" value="Unassembled WGS sequence"/>
</dbReference>
<comment type="caution">
    <text evidence="3">The sequence shown here is derived from an EMBL/GenBank/DDBJ whole genome shotgun (WGS) entry which is preliminary data.</text>
</comment>
<evidence type="ECO:0000259" key="2">
    <source>
        <dbReference type="PROSITE" id="PS50102"/>
    </source>
</evidence>
<reference evidence="9 10" key="1">
    <citation type="submission" date="2019-03" db="EMBL/GenBank/DDBJ databases">
        <title>Sequencing 25 genomes of Wallemia mellicola.</title>
        <authorList>
            <person name="Gostincar C."/>
        </authorList>
    </citation>
    <scope>NUCLEOTIDE SEQUENCE [LARGE SCALE GENOMIC DNA]</scope>
    <source>
        <strain evidence="4 11">EXF-1262</strain>
        <strain evidence="7 12">EXF-1274</strain>
        <strain evidence="6 9">EXF-1277</strain>
        <strain evidence="3 13">EXF-6152</strain>
        <strain evidence="8 14">EXF-757</strain>
        <strain evidence="5 10">EXF-8738</strain>
    </source>
</reference>
<evidence type="ECO:0000313" key="5">
    <source>
        <dbReference type="EMBL" id="TIC30191.1"/>
    </source>
</evidence>
<dbReference type="GO" id="GO:0003723">
    <property type="term" value="F:RNA binding"/>
    <property type="evidence" value="ECO:0007669"/>
    <property type="project" value="UniProtKB-UniRule"/>
</dbReference>
<evidence type="ECO:0000313" key="4">
    <source>
        <dbReference type="EMBL" id="TIB98204.1"/>
    </source>
</evidence>
<name>A0A4T0M6S9_9BASI</name>
<evidence type="ECO:0000313" key="8">
    <source>
        <dbReference type="EMBL" id="TIC65058.1"/>
    </source>
</evidence>
<proteinExistence type="predicted"/>
<evidence type="ECO:0000313" key="14">
    <source>
        <dbReference type="Proteomes" id="UP000310708"/>
    </source>
</evidence>
<dbReference type="Pfam" id="PF00076">
    <property type="entry name" value="RRM_1"/>
    <property type="match status" value="1"/>
</dbReference>
<dbReference type="Gene3D" id="3.30.70.330">
    <property type="match status" value="1"/>
</dbReference>
<dbReference type="EMBL" id="SPRO01000020">
    <property type="protein sequence ID" value="TIC30191.1"/>
    <property type="molecule type" value="Genomic_DNA"/>
</dbReference>
<dbReference type="Proteomes" id="UP000307169">
    <property type="component" value="Unassembled WGS sequence"/>
</dbReference>
<dbReference type="PANTHER" id="PTHR48037">
    <property type="entry name" value="ATPASE E1"/>
    <property type="match status" value="1"/>
</dbReference>
<dbReference type="EMBL" id="SPRX01000027">
    <property type="protein sequence ID" value="TIC65058.1"/>
    <property type="molecule type" value="Genomic_DNA"/>
</dbReference>
<evidence type="ECO:0000256" key="1">
    <source>
        <dbReference type="PROSITE-ProRule" id="PRU00176"/>
    </source>
</evidence>
<dbReference type="Proteomes" id="UP000309601">
    <property type="component" value="Unassembled WGS sequence"/>
</dbReference>
<dbReference type="PANTHER" id="PTHR48037:SF1">
    <property type="entry name" value="RRM DOMAIN-CONTAINING PROTEIN"/>
    <property type="match status" value="1"/>
</dbReference>
<sequence>MSGDSLKNKAKRTVWVSNVDFSVNKDGLFGSFSTFGNILDIQLPEPQEKFSKNPHRGFGFIEYDNAQDASNAIDNMDMNILAGKVIKCNYAKPLKAAQMVGQGNRAIWSTEEWIQEYGKDSINKEDEQR</sequence>
<keyword evidence="1" id="KW-0694">RNA-binding</keyword>
<evidence type="ECO:0000313" key="13">
    <source>
        <dbReference type="Proteomes" id="UP000310685"/>
    </source>
</evidence>
<dbReference type="AlphaFoldDB" id="A0A4T0M6S9"/>
<dbReference type="OrthoDB" id="407442at2759"/>
<dbReference type="EMBL" id="SPRW01000039">
    <property type="protein sequence ID" value="TIC63123.1"/>
    <property type="molecule type" value="Genomic_DNA"/>
</dbReference>
<dbReference type="EMBL" id="SPRV01000069">
    <property type="protein sequence ID" value="TIC59139.1"/>
    <property type="molecule type" value="Genomic_DNA"/>
</dbReference>
<evidence type="ECO:0000313" key="11">
    <source>
        <dbReference type="Proteomes" id="UP000307169"/>
    </source>
</evidence>
<evidence type="ECO:0000313" key="3">
    <source>
        <dbReference type="EMBL" id="TIB78307.1"/>
    </source>
</evidence>
<evidence type="ECO:0000313" key="9">
    <source>
        <dbReference type="Proteomes" id="UP000305362"/>
    </source>
</evidence>
<dbReference type="InterPro" id="IPR012677">
    <property type="entry name" value="Nucleotide-bd_a/b_plait_sf"/>
</dbReference>
<dbReference type="SMART" id="SM00360">
    <property type="entry name" value="RRM"/>
    <property type="match status" value="1"/>
</dbReference>
<accession>A0A4T0M6S9</accession>
<dbReference type="Proteomes" id="UP000310685">
    <property type="component" value="Unassembled WGS sequence"/>
</dbReference>
<dbReference type="InterPro" id="IPR000504">
    <property type="entry name" value="RRM_dom"/>
</dbReference>
<dbReference type="PROSITE" id="PS50102">
    <property type="entry name" value="RRM"/>
    <property type="match status" value="1"/>
</dbReference>
<evidence type="ECO:0000313" key="12">
    <source>
        <dbReference type="Proteomes" id="UP000309601"/>
    </source>
</evidence>
<protein>
    <submittedName>
        <fullName evidence="3">RNA-binding domain-containing protein</fullName>
    </submittedName>
</protein>
<evidence type="ECO:0000313" key="6">
    <source>
        <dbReference type="EMBL" id="TIC59139.1"/>
    </source>
</evidence>
<gene>
    <name evidence="8" type="ORF">E3Q01_02389</name>
    <name evidence="7" type="ORF">E3Q02_03174</name>
    <name evidence="6" type="ORF">E3Q03_03984</name>
    <name evidence="5" type="ORF">E3Q10_02196</name>
    <name evidence="4" type="ORF">E3Q17_03109</name>
    <name evidence="3" type="ORF">E3Q22_02659</name>
</gene>
<dbReference type="EMBL" id="SPRH01000040">
    <property type="protein sequence ID" value="TIB98204.1"/>
    <property type="molecule type" value="Genomic_DNA"/>
</dbReference>
<feature type="domain" description="RRM" evidence="2">
    <location>
        <begin position="12"/>
        <end position="93"/>
    </location>
</feature>
<evidence type="ECO:0000313" key="7">
    <source>
        <dbReference type="EMBL" id="TIC63123.1"/>
    </source>
</evidence>
<dbReference type="EMBL" id="SPRC01000027">
    <property type="protein sequence ID" value="TIB78307.1"/>
    <property type="molecule type" value="Genomic_DNA"/>
</dbReference>
<dbReference type="SUPFAM" id="SSF54928">
    <property type="entry name" value="RNA-binding domain, RBD"/>
    <property type="match status" value="1"/>
</dbReference>
<organism evidence="3 13">
    <name type="scientific">Wallemia mellicola</name>
    <dbReference type="NCBI Taxonomy" id="1708541"/>
    <lineage>
        <taxon>Eukaryota</taxon>
        <taxon>Fungi</taxon>
        <taxon>Dikarya</taxon>
        <taxon>Basidiomycota</taxon>
        <taxon>Wallemiomycotina</taxon>
        <taxon>Wallemiomycetes</taxon>
        <taxon>Wallemiales</taxon>
        <taxon>Wallemiaceae</taxon>
        <taxon>Wallemia</taxon>
    </lineage>
</organism>
<dbReference type="InterPro" id="IPR035979">
    <property type="entry name" value="RBD_domain_sf"/>
</dbReference>
<evidence type="ECO:0000313" key="10">
    <source>
        <dbReference type="Proteomes" id="UP000305647"/>
    </source>
</evidence>
<dbReference type="Proteomes" id="UP000305647">
    <property type="component" value="Unassembled WGS sequence"/>
</dbReference>
<dbReference type="Proteomes" id="UP000310708">
    <property type="component" value="Unassembled WGS sequence"/>
</dbReference>